<dbReference type="InterPro" id="IPR024064">
    <property type="entry name" value="FdhE-like_sf"/>
</dbReference>
<evidence type="ECO:0000256" key="3">
    <source>
        <dbReference type="ARBA" id="ARBA00010312"/>
    </source>
</evidence>
<evidence type="ECO:0000256" key="5">
    <source>
        <dbReference type="ARBA" id="ARBA00022723"/>
    </source>
</evidence>
<evidence type="ECO:0000256" key="7">
    <source>
        <dbReference type="ARBA" id="ARBA00023004"/>
    </source>
</evidence>
<feature type="domain" description="4Fe-4S Mo/W bis-MGD-type" evidence="9">
    <location>
        <begin position="1"/>
        <end position="46"/>
    </location>
</feature>
<evidence type="ECO:0000256" key="6">
    <source>
        <dbReference type="ARBA" id="ARBA00023002"/>
    </source>
</evidence>
<evidence type="ECO:0000256" key="4">
    <source>
        <dbReference type="ARBA" id="ARBA00022485"/>
    </source>
</evidence>
<keyword evidence="11" id="KW-1185">Reference proteome</keyword>
<evidence type="ECO:0000259" key="9">
    <source>
        <dbReference type="PROSITE" id="PS51669"/>
    </source>
</evidence>
<reference evidence="10 11" key="1">
    <citation type="submission" date="2021-08" db="EMBL/GenBank/DDBJ databases">
        <authorList>
            <person name="Peeters C."/>
        </authorList>
    </citation>
    <scope>NUCLEOTIDE SEQUENCE [LARGE SCALE GENOMIC DNA]</scope>
    <source>
        <strain evidence="10 11">LMG 23992</strain>
    </source>
</reference>
<keyword evidence="6" id="KW-0560">Oxidoreductase</keyword>
<keyword evidence="7" id="KW-0408">Iron</keyword>
<evidence type="ECO:0000313" key="10">
    <source>
        <dbReference type="EMBL" id="CAG9185533.1"/>
    </source>
</evidence>
<evidence type="ECO:0000256" key="2">
    <source>
        <dbReference type="ARBA" id="ARBA00004196"/>
    </source>
</evidence>
<dbReference type="InterPro" id="IPR056796">
    <property type="entry name" value="FdhE_C"/>
</dbReference>
<keyword evidence="5" id="KW-0479">Metal-binding</keyword>
<comment type="similarity">
    <text evidence="3">Belongs to the prokaryotic molybdopterin-containing oxidoreductase family.</text>
</comment>
<dbReference type="PANTHER" id="PTHR43598:SF1">
    <property type="entry name" value="FORMATE DEHYDROGENASE-O MAJOR SUBUNIT"/>
    <property type="match status" value="1"/>
</dbReference>
<dbReference type="Pfam" id="PF24860">
    <property type="entry name" value="FdhE_C"/>
    <property type="match status" value="1"/>
</dbReference>
<dbReference type="InterPro" id="IPR006963">
    <property type="entry name" value="Mopterin_OxRdtase_4Fe-4S_dom"/>
</dbReference>
<dbReference type="PANTHER" id="PTHR43598">
    <property type="entry name" value="TUNGSTEN-CONTAINING FORMYLMETHANOFURAN DEHYDROGENASE 2 SUBUNIT B"/>
    <property type="match status" value="1"/>
</dbReference>
<evidence type="ECO:0000256" key="8">
    <source>
        <dbReference type="ARBA" id="ARBA00023014"/>
    </source>
</evidence>
<comment type="caution">
    <text evidence="10">The sequence shown here is derived from an EMBL/GenBank/DDBJ whole genome shotgun (WGS) entry which is preliminary data.</text>
</comment>
<gene>
    <name evidence="10" type="primary">fdhE</name>
    <name evidence="10" type="ORF">LMG23992_05567</name>
</gene>
<comment type="cofactor">
    <cofactor evidence="1">
        <name>[4Fe-4S] cluster</name>
        <dbReference type="ChEBI" id="CHEBI:49883"/>
    </cofactor>
</comment>
<dbReference type="Pfam" id="PF04879">
    <property type="entry name" value="Molybdop_Fe4S4"/>
    <property type="match status" value="1"/>
</dbReference>
<dbReference type="SUPFAM" id="SSF53706">
    <property type="entry name" value="Formate dehydrogenase/DMSO reductase, domains 1-3"/>
    <property type="match status" value="1"/>
</dbReference>
<dbReference type="Gene3D" id="2.20.25.90">
    <property type="entry name" value="ADC-like domains"/>
    <property type="match status" value="1"/>
</dbReference>
<comment type="subcellular location">
    <subcellularLocation>
        <location evidence="2">Cell envelope</location>
    </subcellularLocation>
</comment>
<name>A0ABN7ZHR2_9BURK</name>
<proteinExistence type="inferred from homology"/>
<sequence>MYSLGDGAKNANPRIFHIEGDPDHPVSRGSLCPKGAGLLDIVHSKNRLLYPEYRAPGSNEWVRISWEDARKRIARLLKDDRDKNFIARNFDTAEATVRAEGCGVCHGYLKVVSLERDPQAEAVADDLATLTLDDAVTVEGYQRTGFNPFALPG</sequence>
<dbReference type="EMBL" id="CAJZAI010000036">
    <property type="protein sequence ID" value="CAG9185533.1"/>
    <property type="molecule type" value="Genomic_DNA"/>
</dbReference>
<organism evidence="10 11">
    <name type="scientific">Cupriavidus laharis</name>
    <dbReference type="NCBI Taxonomy" id="151654"/>
    <lineage>
        <taxon>Bacteria</taxon>
        <taxon>Pseudomonadati</taxon>
        <taxon>Pseudomonadota</taxon>
        <taxon>Betaproteobacteria</taxon>
        <taxon>Burkholderiales</taxon>
        <taxon>Burkholderiaceae</taxon>
        <taxon>Cupriavidus</taxon>
    </lineage>
</organism>
<dbReference type="SUPFAM" id="SSF144020">
    <property type="entry name" value="FdhE-like"/>
    <property type="match status" value="1"/>
</dbReference>
<protein>
    <submittedName>
        <fullName evidence="10">Protein FdhE</fullName>
    </submittedName>
</protein>
<evidence type="ECO:0000256" key="1">
    <source>
        <dbReference type="ARBA" id="ARBA00001966"/>
    </source>
</evidence>
<dbReference type="Proteomes" id="UP000727654">
    <property type="component" value="Unassembled WGS sequence"/>
</dbReference>
<keyword evidence="8" id="KW-0411">Iron-sulfur</keyword>
<dbReference type="Gene3D" id="3.90.1670.10">
    <property type="entry name" value="FdhE-like domain"/>
    <property type="match status" value="1"/>
</dbReference>
<accession>A0ABN7ZHR2</accession>
<keyword evidence="4" id="KW-0004">4Fe-4S</keyword>
<evidence type="ECO:0000313" key="11">
    <source>
        <dbReference type="Proteomes" id="UP000727654"/>
    </source>
</evidence>
<dbReference type="PROSITE" id="PS51669">
    <property type="entry name" value="4FE4S_MOW_BIS_MGD"/>
    <property type="match status" value="1"/>
</dbReference>